<dbReference type="AlphaFoldDB" id="A0A4Z1R2N0"/>
<proteinExistence type="predicted"/>
<dbReference type="InterPro" id="IPR028098">
    <property type="entry name" value="Glyco_trans_4-like_N"/>
</dbReference>
<evidence type="ECO:0000313" key="2">
    <source>
        <dbReference type="EMBL" id="TKS52795.1"/>
    </source>
</evidence>
<organism evidence="2 3">
    <name type="scientific">Luteimonas yindakuii</name>
    <dbReference type="NCBI Taxonomy" id="2565782"/>
    <lineage>
        <taxon>Bacteria</taxon>
        <taxon>Pseudomonadati</taxon>
        <taxon>Pseudomonadota</taxon>
        <taxon>Gammaproteobacteria</taxon>
        <taxon>Lysobacterales</taxon>
        <taxon>Lysobacteraceae</taxon>
        <taxon>Luteimonas</taxon>
    </lineage>
</organism>
<dbReference type="GO" id="GO:0016757">
    <property type="term" value="F:glycosyltransferase activity"/>
    <property type="evidence" value="ECO:0007669"/>
    <property type="project" value="TreeGrafter"/>
</dbReference>
<reference evidence="2 3" key="1">
    <citation type="submission" date="2019-01" db="EMBL/GenBank/DDBJ databases">
        <authorList>
            <person name="Zhang S."/>
        </authorList>
    </citation>
    <scope>NUCLEOTIDE SEQUENCE [LARGE SCALE GENOMIC DNA]</scope>
    <source>
        <strain evidence="2 3">1626</strain>
    </source>
</reference>
<gene>
    <name evidence="2" type="ORF">E4582_11175</name>
</gene>
<accession>A0A4Z1R2N0</accession>
<dbReference type="Gene3D" id="3.40.50.2000">
    <property type="entry name" value="Glycogen Phosphorylase B"/>
    <property type="match status" value="2"/>
</dbReference>
<dbReference type="EMBL" id="SPUH01000002">
    <property type="protein sequence ID" value="TKS52795.1"/>
    <property type="molecule type" value="Genomic_DNA"/>
</dbReference>
<keyword evidence="2" id="KW-0808">Transferase</keyword>
<dbReference type="Pfam" id="PF13692">
    <property type="entry name" value="Glyco_trans_1_4"/>
    <property type="match status" value="1"/>
</dbReference>
<evidence type="ECO:0000259" key="1">
    <source>
        <dbReference type="Pfam" id="PF13579"/>
    </source>
</evidence>
<dbReference type="InterPro" id="IPR050194">
    <property type="entry name" value="Glycosyltransferase_grp1"/>
</dbReference>
<dbReference type="Proteomes" id="UP000298681">
    <property type="component" value="Unassembled WGS sequence"/>
</dbReference>
<evidence type="ECO:0000313" key="3">
    <source>
        <dbReference type="Proteomes" id="UP000298681"/>
    </source>
</evidence>
<comment type="caution">
    <text evidence="2">The sequence shown here is derived from an EMBL/GenBank/DDBJ whole genome shotgun (WGS) entry which is preliminary data.</text>
</comment>
<keyword evidence="3" id="KW-1185">Reference proteome</keyword>
<name>A0A4Z1R2N0_9GAMM</name>
<protein>
    <submittedName>
        <fullName evidence="2">Glycosyltransferase family 4 protein</fullName>
    </submittedName>
</protein>
<feature type="domain" description="Glycosyltransferase subfamily 4-like N-terminal" evidence="1">
    <location>
        <begin position="24"/>
        <end position="174"/>
    </location>
</feature>
<dbReference type="PANTHER" id="PTHR45947:SF3">
    <property type="entry name" value="SULFOQUINOVOSYL TRANSFERASE SQD2"/>
    <property type="match status" value="1"/>
</dbReference>
<dbReference type="Pfam" id="PF13579">
    <property type="entry name" value="Glyco_trans_4_4"/>
    <property type="match status" value="1"/>
</dbReference>
<dbReference type="PANTHER" id="PTHR45947">
    <property type="entry name" value="SULFOQUINOVOSYL TRANSFERASE SQD2"/>
    <property type="match status" value="1"/>
</dbReference>
<dbReference type="SUPFAM" id="SSF53756">
    <property type="entry name" value="UDP-Glycosyltransferase/glycogen phosphorylase"/>
    <property type="match status" value="1"/>
</dbReference>
<sequence length="398" mass="44083">MKILWCHEVSYLDKPVYEYQDFPERLAGRGHDVEVIDFTEAKETAPTSAQVSRTGEGEVTLTPIPHGNVPGYKFIEGRRNFHRMLSQRLRAGDVDAVFVYSVFINGTQAVRLAKRHAIPVVYRVLDAYHQLRPGVVARGILRAGERYIYRNADHVLVTNEKMADYVHTLAGAERAAPTSVLDHGVDCAHFSPRAPDAELVAKHAIRDSDEVVVFLGTTYAFSGLLELVTRMPAILRERPSTRLLIVGGGEMDAALAAAVRELGLEERVVLTGMVSYQDVPRYLSLGRVAINPFEINDITRDIIPIKILQYQACGLPVLSTPLPDLLRKHGERSGVSYSRSDAPDVFVQRLLQMLADPEATAAQGRRGRALMETTFSVEVAIDRLEETFGKLAAARGRG</sequence>